<dbReference type="EMBL" id="JAOL01000082">
    <property type="protein sequence ID" value="EUA92005.1"/>
    <property type="molecule type" value="Genomic_DNA"/>
</dbReference>
<name>A0ABN0R506_MYCUL</name>
<dbReference type="Proteomes" id="UP000020681">
    <property type="component" value="Unassembled WGS sequence"/>
</dbReference>
<protein>
    <recommendedName>
        <fullName evidence="4">Secreted protein</fullName>
    </recommendedName>
</protein>
<feature type="region of interest" description="Disordered" evidence="1">
    <location>
        <begin position="50"/>
        <end position="74"/>
    </location>
</feature>
<evidence type="ECO:0000313" key="2">
    <source>
        <dbReference type="EMBL" id="EUA92005.1"/>
    </source>
</evidence>
<keyword evidence="3" id="KW-1185">Reference proteome</keyword>
<evidence type="ECO:0000256" key="1">
    <source>
        <dbReference type="SAM" id="MobiDB-lite"/>
    </source>
</evidence>
<evidence type="ECO:0000313" key="3">
    <source>
        <dbReference type="Proteomes" id="UP000020681"/>
    </source>
</evidence>
<reference evidence="2 3" key="1">
    <citation type="submission" date="2014-01" db="EMBL/GenBank/DDBJ databases">
        <authorList>
            <person name="Dobos K."/>
            <person name="Lenaerts A."/>
            <person name="Ordway D."/>
            <person name="DeGroote M.A."/>
            <person name="Parker T."/>
            <person name="Sizemore C."/>
            <person name="Tallon L.J."/>
            <person name="Sadzewicz L.K."/>
            <person name="Sengamalay N."/>
            <person name="Fraser C.M."/>
            <person name="Hine E."/>
            <person name="Shefchek K.A."/>
            <person name="Das S.P."/>
            <person name="Tettelin H."/>
        </authorList>
    </citation>
    <scope>NUCLEOTIDE SEQUENCE [LARGE SCALE GENOMIC DNA]</scope>
    <source>
        <strain evidence="2 3">Harvey</strain>
    </source>
</reference>
<organism evidence="2 3">
    <name type="scientific">Mycobacterium ulcerans str. Harvey</name>
    <dbReference type="NCBI Taxonomy" id="1299332"/>
    <lineage>
        <taxon>Bacteria</taxon>
        <taxon>Bacillati</taxon>
        <taxon>Actinomycetota</taxon>
        <taxon>Actinomycetes</taxon>
        <taxon>Mycobacteriales</taxon>
        <taxon>Mycobacteriaceae</taxon>
        <taxon>Mycobacterium</taxon>
        <taxon>Mycobacterium ulcerans group</taxon>
    </lineage>
</organism>
<evidence type="ECO:0008006" key="4">
    <source>
        <dbReference type="Google" id="ProtNLM"/>
    </source>
</evidence>
<accession>A0ABN0R506</accession>
<comment type="caution">
    <text evidence="2">The sequence shown here is derived from an EMBL/GenBank/DDBJ whole genome shotgun (WGS) entry which is preliminary data.</text>
</comment>
<sequence length="74" mass="7736">MLHCSLTKVSTVLCSSAPADSKSPSVFLMKSFAASGFVQSRRSTGYRQTTRLAGENSARPPSAGWLAQGSGVVD</sequence>
<gene>
    <name evidence="2" type="ORF">I551_1494</name>
</gene>
<proteinExistence type="predicted"/>